<dbReference type="AlphaFoldDB" id="A0A2H0U9U4"/>
<keyword evidence="2" id="KW-0489">Methyltransferase</keyword>
<dbReference type="EMBL" id="PFBM01000014">
    <property type="protein sequence ID" value="PIR82456.1"/>
    <property type="molecule type" value="Genomic_DNA"/>
</dbReference>
<dbReference type="SUPFAM" id="SSF53335">
    <property type="entry name" value="S-adenosyl-L-methionine-dependent methyltransferases"/>
    <property type="match status" value="1"/>
</dbReference>
<dbReference type="Gene3D" id="3.40.50.150">
    <property type="entry name" value="Vaccinia Virus protein VP39"/>
    <property type="match status" value="1"/>
</dbReference>
<sequence>MGDNQSNMAHSIQVNKEHYFRLGYVKKERWANFWRQIHLVVESDAKSTLEVGIGSGIVADALRKMGLQVQTLDIDPALQPDIVGSVTAIPLPDKAVDTALAAEVLEHLPWEEVPRALAELRRIARRHVVVTLPYAGSIIAFTVKIPLTPWMSVMVKMPHFWKKHVFDGQHYWELGKRDRSLSQFHVLLKDAGFTVREEGHTPDDPSHYYFLLSV</sequence>
<organism evidence="2 3">
    <name type="scientific">Candidatus Kaiserbacteria bacterium CG10_big_fil_rev_8_21_14_0_10_59_10</name>
    <dbReference type="NCBI Taxonomy" id="1974612"/>
    <lineage>
        <taxon>Bacteria</taxon>
        <taxon>Candidatus Kaiseribacteriota</taxon>
    </lineage>
</organism>
<evidence type="ECO:0000259" key="1">
    <source>
        <dbReference type="Pfam" id="PF08241"/>
    </source>
</evidence>
<dbReference type="InterPro" id="IPR013216">
    <property type="entry name" value="Methyltransf_11"/>
</dbReference>
<protein>
    <submittedName>
        <fullName evidence="2">Methyltransferase type 11</fullName>
    </submittedName>
</protein>
<dbReference type="InterPro" id="IPR029063">
    <property type="entry name" value="SAM-dependent_MTases_sf"/>
</dbReference>
<evidence type="ECO:0000313" key="2">
    <source>
        <dbReference type="EMBL" id="PIR82456.1"/>
    </source>
</evidence>
<name>A0A2H0U9U4_9BACT</name>
<proteinExistence type="predicted"/>
<accession>A0A2H0U9U4</accession>
<dbReference type="GO" id="GO:0008757">
    <property type="term" value="F:S-adenosylmethionine-dependent methyltransferase activity"/>
    <property type="evidence" value="ECO:0007669"/>
    <property type="project" value="InterPro"/>
</dbReference>
<evidence type="ECO:0000313" key="3">
    <source>
        <dbReference type="Proteomes" id="UP000231379"/>
    </source>
</evidence>
<dbReference type="GO" id="GO:0032259">
    <property type="term" value="P:methylation"/>
    <property type="evidence" value="ECO:0007669"/>
    <property type="project" value="UniProtKB-KW"/>
</dbReference>
<feature type="domain" description="Methyltransferase type 11" evidence="1">
    <location>
        <begin position="49"/>
        <end position="126"/>
    </location>
</feature>
<comment type="caution">
    <text evidence="2">The sequence shown here is derived from an EMBL/GenBank/DDBJ whole genome shotgun (WGS) entry which is preliminary data.</text>
</comment>
<gene>
    <name evidence="2" type="ORF">COU20_02360</name>
</gene>
<reference evidence="3" key="1">
    <citation type="submission" date="2017-09" db="EMBL/GenBank/DDBJ databases">
        <title>Depth-based differentiation of microbial function through sediment-hosted aquifers and enrichment of novel symbionts in the deep terrestrial subsurface.</title>
        <authorList>
            <person name="Probst A.J."/>
            <person name="Ladd B."/>
            <person name="Jarett J.K."/>
            <person name="Geller-Mcgrath D.E."/>
            <person name="Sieber C.M.K."/>
            <person name="Emerson J.B."/>
            <person name="Anantharaman K."/>
            <person name="Thomas B.C."/>
            <person name="Malmstrom R."/>
            <person name="Stieglmeier M."/>
            <person name="Klingl A."/>
            <person name="Woyke T."/>
            <person name="Ryan C.M."/>
            <person name="Banfield J.F."/>
        </authorList>
    </citation>
    <scope>NUCLEOTIDE SEQUENCE [LARGE SCALE GENOMIC DNA]</scope>
</reference>
<keyword evidence="2" id="KW-0808">Transferase</keyword>
<dbReference type="Proteomes" id="UP000231379">
    <property type="component" value="Unassembled WGS sequence"/>
</dbReference>
<dbReference type="Pfam" id="PF08241">
    <property type="entry name" value="Methyltransf_11"/>
    <property type="match status" value="1"/>
</dbReference>